<name>A0A4Q4MHW4_ALTAL</name>
<reference evidence="3" key="1">
    <citation type="journal article" date="2019" name="bioRxiv">
        <title>Genomics, evolutionary history and diagnostics of the Alternaria alternata species group including apple and Asian pear pathotypes.</title>
        <authorList>
            <person name="Armitage A.D."/>
            <person name="Cockerton H.M."/>
            <person name="Sreenivasaprasad S."/>
            <person name="Woodhall J.W."/>
            <person name="Lane C.R."/>
            <person name="Harrison R.J."/>
            <person name="Clarkson J.P."/>
        </authorList>
    </citation>
    <scope>NUCLEOTIDE SEQUENCE [LARGE SCALE GENOMIC DNA]</scope>
    <source>
        <strain evidence="3">FERA 1177</strain>
    </source>
</reference>
<dbReference type="VEuPathDB" id="FungiDB:CC77DRAFT_901693"/>
<dbReference type="EMBL" id="PDXD01000267">
    <property type="protein sequence ID" value="RYN52122.1"/>
    <property type="molecule type" value="Genomic_DNA"/>
</dbReference>
<gene>
    <name evidence="2" type="ORF">AA0117_g13374</name>
</gene>
<dbReference type="InterPro" id="IPR010730">
    <property type="entry name" value="HET"/>
</dbReference>
<feature type="domain" description="Heterokaryon incompatibility" evidence="1">
    <location>
        <begin position="192"/>
        <end position="341"/>
    </location>
</feature>
<dbReference type="Proteomes" id="UP000291422">
    <property type="component" value="Unassembled WGS sequence"/>
</dbReference>
<organism evidence="2 3">
    <name type="scientific">Alternaria alternata</name>
    <name type="common">Alternaria rot fungus</name>
    <name type="synonym">Torula alternata</name>
    <dbReference type="NCBI Taxonomy" id="5599"/>
    <lineage>
        <taxon>Eukaryota</taxon>
        <taxon>Fungi</taxon>
        <taxon>Dikarya</taxon>
        <taxon>Ascomycota</taxon>
        <taxon>Pezizomycotina</taxon>
        <taxon>Dothideomycetes</taxon>
        <taxon>Pleosporomycetidae</taxon>
        <taxon>Pleosporales</taxon>
        <taxon>Pleosporineae</taxon>
        <taxon>Pleosporaceae</taxon>
        <taxon>Alternaria</taxon>
        <taxon>Alternaria sect. Alternaria</taxon>
        <taxon>Alternaria alternata complex</taxon>
    </lineage>
</organism>
<proteinExistence type="predicted"/>
<dbReference type="PANTHER" id="PTHR33112:SF10">
    <property type="entry name" value="TOL"/>
    <property type="match status" value="1"/>
</dbReference>
<evidence type="ECO:0000259" key="1">
    <source>
        <dbReference type="Pfam" id="PF06985"/>
    </source>
</evidence>
<comment type="caution">
    <text evidence="2">The sequence shown here is derived from an EMBL/GenBank/DDBJ whole genome shotgun (WGS) entry which is preliminary data.</text>
</comment>
<accession>A0A4Q4MHW4</accession>
<sequence>MPDWSFTFDNDFARKLRRALPERTLGDYSSTVRACACCSVLVDHVTAYQRTEARLPEIRVASRSCALCKLLVQTAERFHENENVDLSVVRYGAALRLGREGPRMLRLCSDAESPLPDRNDIPIGFPVLPEPESATRFTLLRGWLEWCDTNHACNQQNARSQGASPTRLIYLGHVDPEVLLLYVPQDNEGVKYTALSHRWGNDPPSRDNPRYCTTDGNIAARLNSFSLSELPKTFRDAVRVTRELGIEYLWIDSLCIIQWNPEDWKREAGRMEDVFASAYCTIAATSAVDSNAGFLARNARTEYMRVQDTTGHQVCICTHVDDFEKDVQEAELNKRAWVMQERVLAKRTIHFSANQTYWECGEGVHCENLIKMKSSPRKNYFLLDPSFPNRLLKSGRSRTAEFIHFLFQDYSNRGLTEPTDRRVAATGLEARIAGALYCKSKHGIFETHLHRNLLWQASEKQIERIAYSNNQEVPSWSWMACGGGIEFMEVAIGTVSWVEALAFDAERDSAALIADVGKFRHYTIKPKGDRHIILDISTNNEAGWIRYDIESGAEGSENHCVVVGRTENYRVAQRYYILVVVPTRKDGEYRRVGVGK</sequence>
<feature type="non-terminal residue" evidence="2">
    <location>
        <position position="596"/>
    </location>
</feature>
<evidence type="ECO:0000313" key="3">
    <source>
        <dbReference type="Proteomes" id="UP000291422"/>
    </source>
</evidence>
<dbReference type="VEuPathDB" id="FungiDB:CC77DRAFT_949502"/>
<evidence type="ECO:0000313" key="2">
    <source>
        <dbReference type="EMBL" id="RYN52122.1"/>
    </source>
</evidence>
<protein>
    <recommendedName>
        <fullName evidence="1">Heterokaryon incompatibility domain-containing protein</fullName>
    </recommendedName>
</protein>
<dbReference type="PANTHER" id="PTHR33112">
    <property type="entry name" value="DOMAIN PROTEIN, PUTATIVE-RELATED"/>
    <property type="match status" value="1"/>
</dbReference>
<dbReference type="AlphaFoldDB" id="A0A4Q4MHW4"/>
<dbReference type="Pfam" id="PF06985">
    <property type="entry name" value="HET"/>
    <property type="match status" value="1"/>
</dbReference>